<dbReference type="Proteomes" id="UP000828390">
    <property type="component" value="Unassembled WGS sequence"/>
</dbReference>
<protein>
    <submittedName>
        <fullName evidence="1">Uncharacterized protein</fullName>
    </submittedName>
</protein>
<accession>A0A9D4LZ27</accession>
<gene>
    <name evidence="1" type="ORF">DPMN_029367</name>
</gene>
<reference evidence="1" key="1">
    <citation type="journal article" date="2019" name="bioRxiv">
        <title>The Genome of the Zebra Mussel, Dreissena polymorpha: A Resource for Invasive Species Research.</title>
        <authorList>
            <person name="McCartney M.A."/>
            <person name="Auch B."/>
            <person name="Kono T."/>
            <person name="Mallez S."/>
            <person name="Zhang Y."/>
            <person name="Obille A."/>
            <person name="Becker A."/>
            <person name="Abrahante J.E."/>
            <person name="Garbe J."/>
            <person name="Badalamenti J.P."/>
            <person name="Herman A."/>
            <person name="Mangelson H."/>
            <person name="Liachko I."/>
            <person name="Sullivan S."/>
            <person name="Sone E.D."/>
            <person name="Koren S."/>
            <person name="Silverstein K.A.T."/>
            <person name="Beckman K.B."/>
            <person name="Gohl D.M."/>
        </authorList>
    </citation>
    <scope>NUCLEOTIDE SEQUENCE</scope>
    <source>
        <strain evidence="1">Duluth1</strain>
        <tissue evidence="1">Whole animal</tissue>
    </source>
</reference>
<dbReference type="AlphaFoldDB" id="A0A9D4LZ27"/>
<evidence type="ECO:0000313" key="2">
    <source>
        <dbReference type="Proteomes" id="UP000828390"/>
    </source>
</evidence>
<dbReference type="EMBL" id="JAIWYP010000002">
    <property type="protein sequence ID" value="KAH3866307.1"/>
    <property type="molecule type" value="Genomic_DNA"/>
</dbReference>
<evidence type="ECO:0000313" key="1">
    <source>
        <dbReference type="EMBL" id="KAH3866307.1"/>
    </source>
</evidence>
<keyword evidence="2" id="KW-1185">Reference proteome</keyword>
<comment type="caution">
    <text evidence="1">The sequence shown here is derived from an EMBL/GenBank/DDBJ whole genome shotgun (WGS) entry which is preliminary data.</text>
</comment>
<organism evidence="1 2">
    <name type="scientific">Dreissena polymorpha</name>
    <name type="common">Zebra mussel</name>
    <name type="synonym">Mytilus polymorpha</name>
    <dbReference type="NCBI Taxonomy" id="45954"/>
    <lineage>
        <taxon>Eukaryota</taxon>
        <taxon>Metazoa</taxon>
        <taxon>Spiralia</taxon>
        <taxon>Lophotrochozoa</taxon>
        <taxon>Mollusca</taxon>
        <taxon>Bivalvia</taxon>
        <taxon>Autobranchia</taxon>
        <taxon>Heteroconchia</taxon>
        <taxon>Euheterodonta</taxon>
        <taxon>Imparidentia</taxon>
        <taxon>Neoheterodontei</taxon>
        <taxon>Myida</taxon>
        <taxon>Dreissenoidea</taxon>
        <taxon>Dreissenidae</taxon>
        <taxon>Dreissena</taxon>
    </lineage>
</organism>
<name>A0A9D4LZ27_DREPO</name>
<reference evidence="1" key="2">
    <citation type="submission" date="2020-11" db="EMBL/GenBank/DDBJ databases">
        <authorList>
            <person name="McCartney M.A."/>
            <person name="Auch B."/>
            <person name="Kono T."/>
            <person name="Mallez S."/>
            <person name="Becker A."/>
            <person name="Gohl D.M."/>
            <person name="Silverstein K.A.T."/>
            <person name="Koren S."/>
            <person name="Bechman K.B."/>
            <person name="Herman A."/>
            <person name="Abrahante J.E."/>
            <person name="Garbe J."/>
        </authorList>
    </citation>
    <scope>NUCLEOTIDE SEQUENCE</scope>
    <source>
        <strain evidence="1">Duluth1</strain>
        <tissue evidence="1">Whole animal</tissue>
    </source>
</reference>
<sequence>MCSSMRYICMPNIKFLSKIFQKLLQKLKLAQTNQPTNQQTNQPTDQQTGQKQYIFPSEWEIPYLQHFRLAMRRPEILGEQLMPSACDENPKYTYIHIRLGLQAGSASNSPLMVRDPGSIQYYCFAHLRGFHDDWAKNVTSRVFTSFFYYINIRKLPPPPRQPCYSTDRKHFQTQLSYQRNKCSENWAKHLTSRVFTCFHYIHIEKIAPPTGRHVFSPIWTIFELIRHINKTNVLINFYDNWAKIVTSRVLTRFLFSHIRTTASPTGGNLHEDWKLNVTSTVFTSFFFFFDPVPYFKLDRDIIGTNLLTKFHEDRTINVASTVFTNKCGRTDGRTTEKDQLQKLKTRAVTI</sequence>
<proteinExistence type="predicted"/>